<gene>
    <name evidence="1" type="ORF">SNEC2469_LOCUS35109</name>
</gene>
<evidence type="ECO:0000313" key="1">
    <source>
        <dbReference type="EMBL" id="CAE7943576.1"/>
    </source>
</evidence>
<dbReference type="AlphaFoldDB" id="A0A813CH99"/>
<feature type="non-terminal residue" evidence="1">
    <location>
        <position position="345"/>
    </location>
</feature>
<dbReference type="EMBL" id="CAJNJA010100018">
    <property type="protein sequence ID" value="CAE7943576.1"/>
    <property type="molecule type" value="Genomic_DNA"/>
</dbReference>
<reference evidence="1" key="1">
    <citation type="submission" date="2021-02" db="EMBL/GenBank/DDBJ databases">
        <authorList>
            <person name="Dougan E. K."/>
            <person name="Rhodes N."/>
            <person name="Thang M."/>
            <person name="Chan C."/>
        </authorList>
    </citation>
    <scope>NUCLEOTIDE SEQUENCE</scope>
</reference>
<protein>
    <submittedName>
        <fullName evidence="1">Uncharacterized protein</fullName>
    </submittedName>
</protein>
<keyword evidence="2" id="KW-1185">Reference proteome</keyword>
<evidence type="ECO:0000313" key="2">
    <source>
        <dbReference type="Proteomes" id="UP000601435"/>
    </source>
</evidence>
<accession>A0A813CH99</accession>
<dbReference type="Proteomes" id="UP000601435">
    <property type="component" value="Unassembled WGS sequence"/>
</dbReference>
<organism evidence="1 2">
    <name type="scientific">Symbiodinium necroappetens</name>
    <dbReference type="NCBI Taxonomy" id="1628268"/>
    <lineage>
        <taxon>Eukaryota</taxon>
        <taxon>Sar</taxon>
        <taxon>Alveolata</taxon>
        <taxon>Dinophyceae</taxon>
        <taxon>Suessiales</taxon>
        <taxon>Symbiodiniaceae</taxon>
        <taxon>Symbiodinium</taxon>
    </lineage>
</organism>
<dbReference type="OrthoDB" id="429319at2759"/>
<name>A0A813CH99_9DINO</name>
<sequence length="345" mass="37787">SGGVPCANLKALYKPEQAFAAWPAGPGLILQAGLEETSLVAQNILVISSVGPAITLTTRGAAAANNTESLTVHHNQVVSPRRSAVGLPFLRQTVAFKIMTGTAAYRHNFATKAEACFSFEPREDSELVPRSPHLVGRQSSRWSLVAFEGNAAHDCLYGLRVPQELRQGNSQVFTDFTVFASQYAYYVRACDRCRLVNSAWVETTAGVYDEDSAPVVTDDPWIENVTAVGTRFLPQWASVAMEPQITLSAREGRHLRNITFFLFGSSPCLHGGEYPVTIRVEKLRFYRSLVEVYTAGAAGYGIFSDLDGSLSGYAGGEETEKFKMLHDIISKSSRRPRVGVFRIPE</sequence>
<proteinExistence type="predicted"/>
<comment type="caution">
    <text evidence="1">The sequence shown here is derived from an EMBL/GenBank/DDBJ whole genome shotgun (WGS) entry which is preliminary data.</text>
</comment>